<dbReference type="AlphaFoldDB" id="A0AAV9A5S4"/>
<protein>
    <submittedName>
        <fullName evidence="2">Gibberellin-regulated protein 12</fullName>
    </submittedName>
</protein>
<sequence length="109" mass="11074">MSLEEEGEKPLGLGGAEEGGGAAGERTGGGLRWVRRGGQGIRRFGGSGGLGGLGEGEGSSTGEGPKGGMEEVETVAGMCHCVPSGTYGHKEECPCYNNMKTKEGKPKYP</sequence>
<dbReference type="Pfam" id="PF02704">
    <property type="entry name" value="GASA"/>
    <property type="match status" value="1"/>
</dbReference>
<comment type="caution">
    <text evidence="2">The sequence shown here is derived from an EMBL/GenBank/DDBJ whole genome shotgun (WGS) entry which is preliminary data.</text>
</comment>
<evidence type="ECO:0000313" key="2">
    <source>
        <dbReference type="EMBL" id="KAK1259547.1"/>
    </source>
</evidence>
<organism evidence="2 3">
    <name type="scientific">Acorus gramineus</name>
    <name type="common">Dwarf sweet flag</name>
    <dbReference type="NCBI Taxonomy" id="55184"/>
    <lineage>
        <taxon>Eukaryota</taxon>
        <taxon>Viridiplantae</taxon>
        <taxon>Streptophyta</taxon>
        <taxon>Embryophyta</taxon>
        <taxon>Tracheophyta</taxon>
        <taxon>Spermatophyta</taxon>
        <taxon>Magnoliopsida</taxon>
        <taxon>Liliopsida</taxon>
        <taxon>Acoraceae</taxon>
        <taxon>Acorus</taxon>
    </lineage>
</organism>
<keyword evidence="3" id="KW-1185">Reference proteome</keyword>
<dbReference type="EMBL" id="JAUJYN010000012">
    <property type="protein sequence ID" value="KAK1259547.1"/>
    <property type="molecule type" value="Genomic_DNA"/>
</dbReference>
<evidence type="ECO:0000313" key="3">
    <source>
        <dbReference type="Proteomes" id="UP001179952"/>
    </source>
</evidence>
<accession>A0AAV9A5S4</accession>
<reference evidence="2" key="1">
    <citation type="journal article" date="2023" name="Nat. Commun.">
        <title>Diploid and tetraploid genomes of Acorus and the evolution of monocots.</title>
        <authorList>
            <person name="Ma L."/>
            <person name="Liu K.W."/>
            <person name="Li Z."/>
            <person name="Hsiao Y.Y."/>
            <person name="Qi Y."/>
            <person name="Fu T."/>
            <person name="Tang G.D."/>
            <person name="Zhang D."/>
            <person name="Sun W.H."/>
            <person name="Liu D.K."/>
            <person name="Li Y."/>
            <person name="Chen G.Z."/>
            <person name="Liu X.D."/>
            <person name="Liao X.Y."/>
            <person name="Jiang Y.T."/>
            <person name="Yu X."/>
            <person name="Hao Y."/>
            <person name="Huang J."/>
            <person name="Zhao X.W."/>
            <person name="Ke S."/>
            <person name="Chen Y.Y."/>
            <person name="Wu W.L."/>
            <person name="Hsu J.L."/>
            <person name="Lin Y.F."/>
            <person name="Huang M.D."/>
            <person name="Li C.Y."/>
            <person name="Huang L."/>
            <person name="Wang Z.W."/>
            <person name="Zhao X."/>
            <person name="Zhong W.Y."/>
            <person name="Peng D.H."/>
            <person name="Ahmad S."/>
            <person name="Lan S."/>
            <person name="Zhang J.S."/>
            <person name="Tsai W.C."/>
            <person name="Van de Peer Y."/>
            <person name="Liu Z.J."/>
        </authorList>
    </citation>
    <scope>NUCLEOTIDE SEQUENCE</scope>
    <source>
        <strain evidence="2">SCP</strain>
    </source>
</reference>
<reference evidence="2" key="2">
    <citation type="submission" date="2023-06" db="EMBL/GenBank/DDBJ databases">
        <authorList>
            <person name="Ma L."/>
            <person name="Liu K.-W."/>
            <person name="Li Z."/>
            <person name="Hsiao Y.-Y."/>
            <person name="Qi Y."/>
            <person name="Fu T."/>
            <person name="Tang G."/>
            <person name="Zhang D."/>
            <person name="Sun W.-H."/>
            <person name="Liu D.-K."/>
            <person name="Li Y."/>
            <person name="Chen G.-Z."/>
            <person name="Liu X.-D."/>
            <person name="Liao X.-Y."/>
            <person name="Jiang Y.-T."/>
            <person name="Yu X."/>
            <person name="Hao Y."/>
            <person name="Huang J."/>
            <person name="Zhao X.-W."/>
            <person name="Ke S."/>
            <person name="Chen Y.-Y."/>
            <person name="Wu W.-L."/>
            <person name="Hsu J.-L."/>
            <person name="Lin Y.-F."/>
            <person name="Huang M.-D."/>
            <person name="Li C.-Y."/>
            <person name="Huang L."/>
            <person name="Wang Z.-W."/>
            <person name="Zhao X."/>
            <person name="Zhong W.-Y."/>
            <person name="Peng D.-H."/>
            <person name="Ahmad S."/>
            <person name="Lan S."/>
            <person name="Zhang J.-S."/>
            <person name="Tsai W.-C."/>
            <person name="Van De Peer Y."/>
            <person name="Liu Z.-J."/>
        </authorList>
    </citation>
    <scope>NUCLEOTIDE SEQUENCE</scope>
    <source>
        <strain evidence="2">SCP</strain>
        <tissue evidence="2">Leaves</tissue>
    </source>
</reference>
<dbReference type="InterPro" id="IPR003854">
    <property type="entry name" value="GASA"/>
</dbReference>
<gene>
    <name evidence="2" type="ORF">QJS04_geneDACA020758</name>
</gene>
<feature type="region of interest" description="Disordered" evidence="1">
    <location>
        <begin position="1"/>
        <end position="69"/>
    </location>
</feature>
<feature type="compositionally biased region" description="Gly residues" evidence="1">
    <location>
        <begin position="12"/>
        <end position="67"/>
    </location>
</feature>
<dbReference type="Proteomes" id="UP001179952">
    <property type="component" value="Unassembled WGS sequence"/>
</dbReference>
<name>A0AAV9A5S4_ACOGR</name>
<evidence type="ECO:0000256" key="1">
    <source>
        <dbReference type="SAM" id="MobiDB-lite"/>
    </source>
</evidence>
<proteinExistence type="predicted"/>